<dbReference type="PANTHER" id="PTHR47978">
    <property type="match status" value="1"/>
</dbReference>
<dbReference type="Pfam" id="PF00071">
    <property type="entry name" value="Ras"/>
    <property type="match status" value="1"/>
</dbReference>
<dbReference type="InterPro" id="IPR005225">
    <property type="entry name" value="Small_GTP-bd"/>
</dbReference>
<dbReference type="Gene3D" id="3.40.50.300">
    <property type="entry name" value="P-loop containing nucleotide triphosphate hydrolases"/>
    <property type="match status" value="1"/>
</dbReference>
<keyword evidence="1" id="KW-0547">Nucleotide-binding</keyword>
<dbReference type="InterPro" id="IPR001806">
    <property type="entry name" value="Small_GTPase"/>
</dbReference>
<feature type="region of interest" description="Disordered" evidence="2">
    <location>
        <begin position="174"/>
        <end position="199"/>
    </location>
</feature>
<dbReference type="SUPFAM" id="SSF52540">
    <property type="entry name" value="P-loop containing nucleoside triphosphate hydrolases"/>
    <property type="match status" value="1"/>
</dbReference>
<dbReference type="PRINTS" id="PR00449">
    <property type="entry name" value="RASTRNSFRMNG"/>
</dbReference>
<dbReference type="InterPro" id="IPR027417">
    <property type="entry name" value="P-loop_NTPase"/>
</dbReference>
<dbReference type="GO" id="GO:0003924">
    <property type="term" value="F:GTPase activity"/>
    <property type="evidence" value="ECO:0007669"/>
    <property type="project" value="InterPro"/>
</dbReference>
<evidence type="ECO:0000313" key="3">
    <source>
        <dbReference type="EMBL" id="CAD8535190.1"/>
    </source>
</evidence>
<proteinExistence type="predicted"/>
<dbReference type="EMBL" id="HBER01020706">
    <property type="protein sequence ID" value="CAD8535190.1"/>
    <property type="molecule type" value="Transcribed_RNA"/>
</dbReference>
<dbReference type="FunFam" id="3.40.50.300:FF:001204">
    <property type="entry name" value="Small GTP-binding protein, putative"/>
    <property type="match status" value="1"/>
</dbReference>
<dbReference type="NCBIfam" id="TIGR00231">
    <property type="entry name" value="small_GTP"/>
    <property type="match status" value="1"/>
</dbReference>
<accession>A0A7S0NW45</accession>
<dbReference type="SMART" id="SM00174">
    <property type="entry name" value="RHO"/>
    <property type="match status" value="1"/>
</dbReference>
<protein>
    <submittedName>
        <fullName evidence="3">Uncharacterized protein</fullName>
    </submittedName>
</protein>
<evidence type="ECO:0000256" key="1">
    <source>
        <dbReference type="ARBA" id="ARBA00022741"/>
    </source>
</evidence>
<dbReference type="SMART" id="SM00177">
    <property type="entry name" value="ARF"/>
    <property type="match status" value="1"/>
</dbReference>
<evidence type="ECO:0000256" key="2">
    <source>
        <dbReference type="SAM" id="MobiDB-lite"/>
    </source>
</evidence>
<dbReference type="CDD" id="cd00154">
    <property type="entry name" value="Rab"/>
    <property type="match status" value="1"/>
</dbReference>
<dbReference type="PROSITE" id="PS51419">
    <property type="entry name" value="RAB"/>
    <property type="match status" value="1"/>
</dbReference>
<dbReference type="SMART" id="SM00173">
    <property type="entry name" value="RAS"/>
    <property type="match status" value="1"/>
</dbReference>
<dbReference type="AlphaFoldDB" id="A0A7S0NW45"/>
<organism evidence="3">
    <name type="scientific">Calcidiscus leptoporus</name>
    <dbReference type="NCBI Taxonomy" id="127549"/>
    <lineage>
        <taxon>Eukaryota</taxon>
        <taxon>Haptista</taxon>
        <taxon>Haptophyta</taxon>
        <taxon>Prymnesiophyceae</taxon>
        <taxon>Coccolithales</taxon>
        <taxon>Calcidiscaceae</taxon>
        <taxon>Calcidiscus</taxon>
    </lineage>
</organism>
<name>A0A7S0NW45_9EUKA</name>
<dbReference type="PROSITE" id="PS51420">
    <property type="entry name" value="RHO"/>
    <property type="match status" value="1"/>
</dbReference>
<dbReference type="PROSITE" id="PS51421">
    <property type="entry name" value="RAS"/>
    <property type="match status" value="1"/>
</dbReference>
<sequence>METVDLKLVLLGQPGVGKTCLVYRYLYNTFGETISTIGASFAMKKVEASGRHCNLGIWDTAGQERFDSLSSFYCRGARAAIICFDLTDRASFEKLQTKWIKKVLDEAEHGCHICLVGTKLDLIQAQQASRAVDKEEVEAVAAKHHAHVFETSAKAGTGVGDIFQCIVEHFHARGQGSSGGRSQAVGVGGATPREGGCCS</sequence>
<dbReference type="GO" id="GO:0005525">
    <property type="term" value="F:GTP binding"/>
    <property type="evidence" value="ECO:0007669"/>
    <property type="project" value="InterPro"/>
</dbReference>
<dbReference type="SMART" id="SM00175">
    <property type="entry name" value="RAB"/>
    <property type="match status" value="1"/>
</dbReference>
<gene>
    <name evidence="3" type="ORF">CLEP1334_LOCUS10470</name>
</gene>
<reference evidence="3" key="1">
    <citation type="submission" date="2021-01" db="EMBL/GenBank/DDBJ databases">
        <authorList>
            <person name="Corre E."/>
            <person name="Pelletier E."/>
            <person name="Niang G."/>
            <person name="Scheremetjew M."/>
            <person name="Finn R."/>
            <person name="Kale V."/>
            <person name="Holt S."/>
            <person name="Cochrane G."/>
            <person name="Meng A."/>
            <person name="Brown T."/>
            <person name="Cohen L."/>
        </authorList>
    </citation>
    <scope>NUCLEOTIDE SEQUENCE</scope>
    <source>
        <strain evidence="3">RCC1130</strain>
    </source>
</reference>